<dbReference type="GO" id="GO:0005507">
    <property type="term" value="F:copper ion binding"/>
    <property type="evidence" value="ECO:0007669"/>
    <property type="project" value="InterPro"/>
</dbReference>
<dbReference type="InterPro" id="IPR011706">
    <property type="entry name" value="Cu-oxidase_C"/>
</dbReference>
<dbReference type="Proteomes" id="UP000578112">
    <property type="component" value="Unassembled WGS sequence"/>
</dbReference>
<comment type="catalytic activity">
    <reaction evidence="9">
        <text>4 Cu(+) + O2 + 4 H(+) = 4 Cu(2+) + 2 H2O</text>
        <dbReference type="Rhea" id="RHEA:30083"/>
        <dbReference type="ChEBI" id="CHEBI:15377"/>
        <dbReference type="ChEBI" id="CHEBI:15378"/>
        <dbReference type="ChEBI" id="CHEBI:15379"/>
        <dbReference type="ChEBI" id="CHEBI:29036"/>
        <dbReference type="ChEBI" id="CHEBI:49552"/>
        <dbReference type="EC" id="1.16.3.4"/>
    </reaction>
    <physiologicalReaction direction="left-to-right" evidence="9">
        <dbReference type="Rhea" id="RHEA:30084"/>
    </physiologicalReaction>
</comment>
<comment type="similarity">
    <text evidence="1">Belongs to the multicopper oxidase family.</text>
</comment>
<proteinExistence type="inferred from homology"/>
<dbReference type="InterPro" id="IPR002355">
    <property type="entry name" value="Cu_oxidase_Cu_BS"/>
</dbReference>
<feature type="domain" description="Plastocyanin-like" evidence="11">
    <location>
        <begin position="83"/>
        <end position="207"/>
    </location>
</feature>
<dbReference type="Pfam" id="PF07731">
    <property type="entry name" value="Cu-oxidase_2"/>
    <property type="match status" value="1"/>
</dbReference>
<evidence type="ECO:0000256" key="5">
    <source>
        <dbReference type="ARBA" id="ARBA00038978"/>
    </source>
</evidence>
<dbReference type="InterPro" id="IPR008972">
    <property type="entry name" value="Cupredoxin"/>
</dbReference>
<dbReference type="EC" id="1.16.3.4" evidence="5"/>
<organism evidence="12 13">
    <name type="scientific">Actinoplanes digitatis</name>
    <dbReference type="NCBI Taxonomy" id="1868"/>
    <lineage>
        <taxon>Bacteria</taxon>
        <taxon>Bacillati</taxon>
        <taxon>Actinomycetota</taxon>
        <taxon>Actinomycetes</taxon>
        <taxon>Micromonosporales</taxon>
        <taxon>Micromonosporaceae</taxon>
        <taxon>Actinoplanes</taxon>
    </lineage>
</organism>
<dbReference type="Gene3D" id="2.60.40.420">
    <property type="entry name" value="Cupredoxins - blue copper proteins"/>
    <property type="match status" value="3"/>
</dbReference>
<dbReference type="EMBL" id="JACHNH010000001">
    <property type="protein sequence ID" value="MBB4760794.1"/>
    <property type="molecule type" value="Genomic_DNA"/>
</dbReference>
<dbReference type="RefSeq" id="WP_184990818.1">
    <property type="nucleotide sequence ID" value="NZ_BOMK01000092.1"/>
</dbReference>
<reference evidence="12 13" key="1">
    <citation type="submission" date="2020-08" db="EMBL/GenBank/DDBJ databases">
        <title>Sequencing the genomes of 1000 actinobacteria strains.</title>
        <authorList>
            <person name="Klenk H.-P."/>
        </authorList>
    </citation>
    <scope>NUCLEOTIDE SEQUENCE [LARGE SCALE GENOMIC DNA]</scope>
    <source>
        <strain evidence="12 13">DSM 43149</strain>
    </source>
</reference>
<dbReference type="PANTHER" id="PTHR48267:SF1">
    <property type="entry name" value="BILIRUBIN OXIDASE"/>
    <property type="match status" value="1"/>
</dbReference>
<gene>
    <name evidence="12" type="ORF">BJ971_001350</name>
</gene>
<protein>
    <recommendedName>
        <fullName evidence="6">Multicopper oxidase CueO</fullName>
        <ecNumber evidence="5">1.16.3.4</ecNumber>
    </recommendedName>
    <alternativeName>
        <fullName evidence="7">Copper efflux oxidase</fullName>
    </alternativeName>
    <alternativeName>
        <fullName evidence="8">Cuprous oxidase</fullName>
    </alternativeName>
</protein>
<dbReference type="PANTHER" id="PTHR48267">
    <property type="entry name" value="CUPREDOXIN SUPERFAMILY PROTEIN"/>
    <property type="match status" value="1"/>
</dbReference>
<evidence type="ECO:0000313" key="13">
    <source>
        <dbReference type="Proteomes" id="UP000578112"/>
    </source>
</evidence>
<comment type="subunit">
    <text evidence="2">Monomer.</text>
</comment>
<name>A0A7W7HTZ7_9ACTN</name>
<evidence type="ECO:0000259" key="11">
    <source>
        <dbReference type="Pfam" id="PF07732"/>
    </source>
</evidence>
<sequence>MTAGVSRRGLLGLAGAAGVAALAGCGRPADGPGTGSLLTSAVPLPERFRTPLAIPPVARPALSNSAGEHIVITQRVAEARLLPDRTTTIWGYDGIFPGPTIRARRGRPLTVTMRNELPVPTSTHLHGGVTPADSDGFPMDLTTPAGYSPAPPHQHGAGARVHEVSRDYRYPIGQRAATLWYHDHRMDFTAPQVWRGLAGMMIISDDEEDALPLPRGDRDLPLLICDRAFEADGSLRYPMRDMSMASPGAGGEFLSGLFGDVILVNGVAWPRHEVANVRYRLRLVNASNARRYRLGLSSGAELVQIGTDDGLLAAPVTLPEVVLSPGERCDVLVDFSAYPIGTEVTLRNGFGAGPAGEIMRFVVTRKAKDDSRVPARLSRVPVLTRADAARVRQFDFRFGGGRWQINNRPYDPAGSLAAPRLGTVELWRFTSDFHHPVHVHLGHFQVLSRSGRSPEPWEGGWKDTVDVRPYEAVEVLVRFAGHRGRYMLHCHNLEHEDMAMMANFDVV</sequence>
<dbReference type="InterPro" id="IPR045087">
    <property type="entry name" value="Cu-oxidase_fam"/>
</dbReference>
<dbReference type="AlphaFoldDB" id="A0A7W7HTZ7"/>
<evidence type="ECO:0000313" key="12">
    <source>
        <dbReference type="EMBL" id="MBB4760794.1"/>
    </source>
</evidence>
<dbReference type="GO" id="GO:0016491">
    <property type="term" value="F:oxidoreductase activity"/>
    <property type="evidence" value="ECO:0007669"/>
    <property type="project" value="UniProtKB-KW"/>
</dbReference>
<accession>A0A7W7HTZ7</accession>
<evidence type="ECO:0000259" key="10">
    <source>
        <dbReference type="Pfam" id="PF07731"/>
    </source>
</evidence>
<evidence type="ECO:0000256" key="7">
    <source>
        <dbReference type="ARBA" id="ARBA00042896"/>
    </source>
</evidence>
<evidence type="ECO:0000256" key="9">
    <source>
        <dbReference type="ARBA" id="ARBA00048092"/>
    </source>
</evidence>
<comment type="caution">
    <text evidence="12">The sequence shown here is derived from an EMBL/GenBank/DDBJ whole genome shotgun (WGS) entry which is preliminary data.</text>
</comment>
<keyword evidence="4" id="KW-0560">Oxidoreductase</keyword>
<evidence type="ECO:0000256" key="6">
    <source>
        <dbReference type="ARBA" id="ARBA00041027"/>
    </source>
</evidence>
<dbReference type="InterPro" id="IPR006311">
    <property type="entry name" value="TAT_signal"/>
</dbReference>
<dbReference type="PROSITE" id="PS51257">
    <property type="entry name" value="PROKAR_LIPOPROTEIN"/>
    <property type="match status" value="1"/>
</dbReference>
<evidence type="ECO:0000256" key="4">
    <source>
        <dbReference type="ARBA" id="ARBA00023002"/>
    </source>
</evidence>
<keyword evidence="3" id="KW-0479">Metal-binding</keyword>
<keyword evidence="13" id="KW-1185">Reference proteome</keyword>
<dbReference type="InterPro" id="IPR011707">
    <property type="entry name" value="Cu-oxidase-like_N"/>
</dbReference>
<evidence type="ECO:0000256" key="1">
    <source>
        <dbReference type="ARBA" id="ARBA00010609"/>
    </source>
</evidence>
<dbReference type="PROSITE" id="PS51318">
    <property type="entry name" value="TAT"/>
    <property type="match status" value="1"/>
</dbReference>
<evidence type="ECO:0000256" key="3">
    <source>
        <dbReference type="ARBA" id="ARBA00022723"/>
    </source>
</evidence>
<feature type="domain" description="Plastocyanin-like" evidence="10">
    <location>
        <begin position="397"/>
        <end position="506"/>
    </location>
</feature>
<evidence type="ECO:0000256" key="2">
    <source>
        <dbReference type="ARBA" id="ARBA00011245"/>
    </source>
</evidence>
<dbReference type="SUPFAM" id="SSF49503">
    <property type="entry name" value="Cupredoxins"/>
    <property type="match status" value="3"/>
</dbReference>
<evidence type="ECO:0000256" key="8">
    <source>
        <dbReference type="ARBA" id="ARBA00043090"/>
    </source>
</evidence>
<dbReference type="PROSITE" id="PS00080">
    <property type="entry name" value="MULTICOPPER_OXIDASE2"/>
    <property type="match status" value="1"/>
</dbReference>
<dbReference type="Pfam" id="PF07732">
    <property type="entry name" value="Cu-oxidase_3"/>
    <property type="match status" value="1"/>
</dbReference>